<gene>
    <name evidence="6" type="ORF">D2962_09990</name>
</gene>
<organism evidence="6 7">
    <name type="scientific">Biomaibacter acetigenes</name>
    <dbReference type="NCBI Taxonomy" id="2316383"/>
    <lineage>
        <taxon>Bacteria</taxon>
        <taxon>Bacillati</taxon>
        <taxon>Bacillota</taxon>
        <taxon>Clostridia</taxon>
        <taxon>Thermosediminibacterales</taxon>
        <taxon>Tepidanaerobacteraceae</taxon>
        <taxon>Biomaibacter</taxon>
    </lineage>
</organism>
<reference evidence="6 7" key="1">
    <citation type="submission" date="2018-10" db="EMBL/GenBank/DDBJ databases">
        <authorList>
            <person name="Zhang X."/>
        </authorList>
    </citation>
    <scope>NUCLEOTIDE SEQUENCE [LARGE SCALE GENOMIC DNA]</scope>
    <source>
        <strain evidence="6 7">SK-G1</strain>
    </source>
</reference>
<keyword evidence="7" id="KW-1185">Reference proteome</keyword>
<dbReference type="PANTHER" id="PTHR42711">
    <property type="entry name" value="ABC TRANSPORTER ATP-BINDING PROTEIN"/>
    <property type="match status" value="1"/>
</dbReference>
<dbReference type="RefSeq" id="WP_120767410.1">
    <property type="nucleotide sequence ID" value="NZ_CP033169.1"/>
</dbReference>
<dbReference type="Gene3D" id="3.40.50.300">
    <property type="entry name" value="P-loop containing nucleotide triphosphate hydrolases"/>
    <property type="match status" value="1"/>
</dbReference>
<dbReference type="Proteomes" id="UP000280960">
    <property type="component" value="Chromosome"/>
</dbReference>
<sequence length="323" mass="35576">MIELSNVTKNYGNKTALKGISLFVKKGEILGLLGPNGAGKSTTMRIITGYMPPTSGKVRVAGYDIVKQAVAAKRFIGYLPENPPLYNDMTVKDFVTFSAELKGFKGKEKYSRVEKVMEEVGVSHVKNRLISHISRGYRQRVGLAQALVGEPEVLILDEPTVGLDPQQIIEIRQLIKNLAGKRTVILSSHILPEVSSLCHRVAIINKGRLIAEDTPENLSNALMGHQEISMQVKGPEEDVLLSLQNTPGVESVSINSSGKDISDFRVTAEKDRDIREELFFAMAAKGFAILEMKSSKMSLEEIFLELVTEEDAVFASPKEDDKS</sequence>
<dbReference type="EMBL" id="CP033169">
    <property type="protein sequence ID" value="AYO30901.1"/>
    <property type="molecule type" value="Genomic_DNA"/>
</dbReference>
<dbReference type="InterPro" id="IPR050763">
    <property type="entry name" value="ABC_transporter_ATP-binding"/>
</dbReference>
<evidence type="ECO:0000256" key="4">
    <source>
        <dbReference type="ARBA" id="ARBA00022840"/>
    </source>
</evidence>
<dbReference type="SUPFAM" id="SSF52540">
    <property type="entry name" value="P-loop containing nucleoside triphosphate hydrolases"/>
    <property type="match status" value="1"/>
</dbReference>
<evidence type="ECO:0000256" key="1">
    <source>
        <dbReference type="ARBA" id="ARBA00005417"/>
    </source>
</evidence>
<dbReference type="CDD" id="cd03230">
    <property type="entry name" value="ABC_DR_subfamily_A"/>
    <property type="match status" value="1"/>
</dbReference>
<keyword evidence="3" id="KW-0547">Nucleotide-binding</keyword>
<dbReference type="SMART" id="SM00382">
    <property type="entry name" value="AAA"/>
    <property type="match status" value="1"/>
</dbReference>
<dbReference type="Pfam" id="PF00005">
    <property type="entry name" value="ABC_tran"/>
    <property type="match status" value="1"/>
</dbReference>
<dbReference type="KEGG" id="bacg:D2962_09990"/>
<proteinExistence type="inferred from homology"/>
<evidence type="ECO:0000256" key="3">
    <source>
        <dbReference type="ARBA" id="ARBA00022741"/>
    </source>
</evidence>
<accession>A0A3G2R670</accession>
<dbReference type="AlphaFoldDB" id="A0A3G2R670"/>
<keyword evidence="4 6" id="KW-0067">ATP-binding</keyword>
<keyword evidence="2" id="KW-0813">Transport</keyword>
<evidence type="ECO:0000256" key="2">
    <source>
        <dbReference type="ARBA" id="ARBA00022448"/>
    </source>
</evidence>
<feature type="domain" description="ABC transporter" evidence="5">
    <location>
        <begin position="2"/>
        <end position="231"/>
    </location>
</feature>
<evidence type="ECO:0000313" key="7">
    <source>
        <dbReference type="Proteomes" id="UP000280960"/>
    </source>
</evidence>
<comment type="similarity">
    <text evidence="1">Belongs to the ABC transporter superfamily.</text>
</comment>
<evidence type="ECO:0000313" key="6">
    <source>
        <dbReference type="EMBL" id="AYO30901.1"/>
    </source>
</evidence>
<dbReference type="InterPro" id="IPR003593">
    <property type="entry name" value="AAA+_ATPase"/>
</dbReference>
<dbReference type="InterPro" id="IPR027417">
    <property type="entry name" value="P-loop_NTPase"/>
</dbReference>
<evidence type="ECO:0000259" key="5">
    <source>
        <dbReference type="PROSITE" id="PS50893"/>
    </source>
</evidence>
<dbReference type="PROSITE" id="PS50893">
    <property type="entry name" value="ABC_TRANSPORTER_2"/>
    <property type="match status" value="1"/>
</dbReference>
<dbReference type="GO" id="GO:0016887">
    <property type="term" value="F:ATP hydrolysis activity"/>
    <property type="evidence" value="ECO:0007669"/>
    <property type="project" value="InterPro"/>
</dbReference>
<protein>
    <submittedName>
        <fullName evidence="6">ATP-binding cassette domain-containing protein</fullName>
    </submittedName>
</protein>
<dbReference type="GO" id="GO:0005524">
    <property type="term" value="F:ATP binding"/>
    <property type="evidence" value="ECO:0007669"/>
    <property type="project" value="UniProtKB-KW"/>
</dbReference>
<name>A0A3G2R670_9FIRM</name>
<dbReference type="InterPro" id="IPR003439">
    <property type="entry name" value="ABC_transporter-like_ATP-bd"/>
</dbReference>
<dbReference type="PANTHER" id="PTHR42711:SF5">
    <property type="entry name" value="ABC TRANSPORTER ATP-BINDING PROTEIN NATA"/>
    <property type="match status" value="1"/>
</dbReference>